<dbReference type="Proteomes" id="UP000595237">
    <property type="component" value="Chromosome"/>
</dbReference>
<dbReference type="EMBL" id="CP068148">
    <property type="protein sequence ID" value="QQU56516.1"/>
    <property type="molecule type" value="Genomic_DNA"/>
</dbReference>
<gene>
    <name evidence="4 5" type="primary">napD</name>
    <name evidence="5" type="ORF">I6I38_05795</name>
</gene>
<dbReference type="HAMAP" id="MF_02200">
    <property type="entry name" value="NapD"/>
    <property type="match status" value="1"/>
</dbReference>
<dbReference type="PANTHER" id="PTHR38603">
    <property type="entry name" value="CHAPERONE NAPD"/>
    <property type="match status" value="1"/>
</dbReference>
<keyword evidence="6" id="KW-1185">Reference proteome</keyword>
<sequence length="88" mass="9543">MMNSEWHVSGLVVQARPESFPQLVTALLAIADTEIPAQDQQNGKLVVVMQAACSQGLLEKIESVRNLDGVLAVSLVYHQQDTQGEVTP</sequence>
<reference evidence="5 6" key="1">
    <citation type="submission" date="2021-01" db="EMBL/GenBank/DDBJ databases">
        <title>FDA dAtabase for Regulatory Grade micrObial Sequences (FDA-ARGOS): Supporting development and validation of Infectious Disease Dx tests.</title>
        <authorList>
            <person name="Blissenbach B."/>
            <person name="Krut O."/>
            <person name="Tallon L."/>
            <person name="Sadzewicz L."/>
            <person name="Zhao X."/>
            <person name="Boylan J."/>
            <person name="Ott S."/>
            <person name="Bowen H."/>
            <person name="Vavikolanu K."/>
            <person name="Mehta A."/>
            <person name="Aluvathingal J."/>
            <person name="Nadendla S."/>
            <person name="Yan Y."/>
            <person name="Sichtig H."/>
        </authorList>
    </citation>
    <scope>NUCLEOTIDE SEQUENCE [LARGE SCALE GENOMIC DNA]</scope>
    <source>
        <strain evidence="5 6">FDAARGOS_1081</strain>
    </source>
</reference>
<dbReference type="RefSeq" id="WP_020828032.1">
    <property type="nucleotide sequence ID" value="NZ_CADDTP010000010.1"/>
</dbReference>
<comment type="subcellular location">
    <subcellularLocation>
        <location evidence="1 4">Cytoplasm</location>
    </subcellularLocation>
</comment>
<dbReference type="GeneID" id="29906295"/>
<proteinExistence type="inferred from homology"/>
<dbReference type="PANTHER" id="PTHR38603:SF1">
    <property type="entry name" value="CHAPERONE NAPD"/>
    <property type="match status" value="1"/>
</dbReference>
<evidence type="ECO:0000256" key="4">
    <source>
        <dbReference type="HAMAP-Rule" id="MF_02200"/>
    </source>
</evidence>
<organism evidence="5 6">
    <name type="scientific">Serratia liquefaciens</name>
    <dbReference type="NCBI Taxonomy" id="614"/>
    <lineage>
        <taxon>Bacteria</taxon>
        <taxon>Pseudomonadati</taxon>
        <taxon>Pseudomonadota</taxon>
        <taxon>Gammaproteobacteria</taxon>
        <taxon>Enterobacterales</taxon>
        <taxon>Yersiniaceae</taxon>
        <taxon>Serratia</taxon>
    </lineage>
</organism>
<comment type="subunit">
    <text evidence="4">Interacts with the cytoplasmic NapA precursor.</text>
</comment>
<dbReference type="Gene3D" id="3.30.70.920">
    <property type="match status" value="1"/>
</dbReference>
<name>A0ABX7D848_SERLI</name>
<keyword evidence="2 4" id="KW-0963">Cytoplasm</keyword>
<dbReference type="Pfam" id="PF03927">
    <property type="entry name" value="NapD"/>
    <property type="match status" value="1"/>
</dbReference>
<evidence type="ECO:0000313" key="6">
    <source>
        <dbReference type="Proteomes" id="UP000595237"/>
    </source>
</evidence>
<evidence type="ECO:0000256" key="2">
    <source>
        <dbReference type="ARBA" id="ARBA00022490"/>
    </source>
</evidence>
<evidence type="ECO:0000256" key="1">
    <source>
        <dbReference type="ARBA" id="ARBA00004496"/>
    </source>
</evidence>
<comment type="similarity">
    <text evidence="4">Belongs to the NapD family.</text>
</comment>
<accession>A0ABX7D848</accession>
<dbReference type="InterPro" id="IPR005623">
    <property type="entry name" value="Chaperone_NapD_NO3_reduct"/>
</dbReference>
<comment type="function">
    <text evidence="4">Chaperone for NapA, the catalytic subunit of the periplasmic nitrate reductase. It binds directly and specifically to the twin-arginine signal peptide of NapA, preventing premature interaction with the Tat translocase and premature export.</text>
</comment>
<keyword evidence="3 4" id="KW-0143">Chaperone</keyword>
<evidence type="ECO:0000256" key="3">
    <source>
        <dbReference type="ARBA" id="ARBA00023186"/>
    </source>
</evidence>
<protein>
    <recommendedName>
        <fullName evidence="4">Chaperone NapD</fullName>
    </recommendedName>
    <alternativeName>
        <fullName evidence="4">NapA signal peptide-binding chaperone NapD</fullName>
    </alternativeName>
</protein>
<dbReference type="NCBIfam" id="NF007840">
    <property type="entry name" value="PRK10553.1"/>
    <property type="match status" value="1"/>
</dbReference>
<evidence type="ECO:0000313" key="5">
    <source>
        <dbReference type="EMBL" id="QQU56516.1"/>
    </source>
</evidence>